<comment type="caution">
    <text evidence="3">The sequence shown here is derived from an EMBL/GenBank/DDBJ whole genome shotgun (WGS) entry which is preliminary data.</text>
</comment>
<feature type="compositionally biased region" description="Low complexity" evidence="1">
    <location>
        <begin position="294"/>
        <end position="308"/>
    </location>
</feature>
<feature type="region of interest" description="Disordered" evidence="1">
    <location>
        <begin position="344"/>
        <end position="380"/>
    </location>
</feature>
<dbReference type="Proteomes" id="UP001281003">
    <property type="component" value="Unassembled WGS sequence"/>
</dbReference>
<accession>A0AAE0U0A3</accession>
<dbReference type="PANTHER" id="PTHR14237:SF34">
    <property type="entry name" value="MOSC DOMAIN PROTEIN (AFU_ORTHOLOGUE AFUA_2G07820)"/>
    <property type="match status" value="1"/>
</dbReference>
<feature type="domain" description="MOSC" evidence="2">
    <location>
        <begin position="243"/>
        <end position="484"/>
    </location>
</feature>
<dbReference type="AlphaFoldDB" id="A0AAE0U0A3"/>
<feature type="compositionally biased region" description="Low complexity" evidence="1">
    <location>
        <begin position="199"/>
        <end position="226"/>
    </location>
</feature>
<dbReference type="GO" id="GO:0030151">
    <property type="term" value="F:molybdenum ion binding"/>
    <property type="evidence" value="ECO:0007669"/>
    <property type="project" value="InterPro"/>
</dbReference>
<feature type="compositionally biased region" description="Polar residues" evidence="1">
    <location>
        <begin position="188"/>
        <end position="198"/>
    </location>
</feature>
<feature type="region of interest" description="Disordered" evidence="1">
    <location>
        <begin position="291"/>
        <end position="313"/>
    </location>
</feature>
<dbReference type="Pfam" id="PF03473">
    <property type="entry name" value="MOSC"/>
    <property type="match status" value="2"/>
</dbReference>
<feature type="region of interest" description="Disordered" evidence="1">
    <location>
        <begin position="438"/>
        <end position="476"/>
    </location>
</feature>
<dbReference type="EMBL" id="JAUTDP010000021">
    <property type="protein sequence ID" value="KAK3386243.1"/>
    <property type="molecule type" value="Genomic_DNA"/>
</dbReference>
<proteinExistence type="predicted"/>
<evidence type="ECO:0000313" key="3">
    <source>
        <dbReference type="EMBL" id="KAK3386243.1"/>
    </source>
</evidence>
<protein>
    <recommendedName>
        <fullName evidence="2">MOSC domain-containing protein</fullName>
    </recommendedName>
</protein>
<gene>
    <name evidence="3" type="ORF">B0T20DRAFT_398291</name>
</gene>
<dbReference type="PANTHER" id="PTHR14237">
    <property type="entry name" value="MOLYBDOPTERIN COFACTOR SULFURASE MOSC"/>
    <property type="match status" value="1"/>
</dbReference>
<dbReference type="SUPFAM" id="SSF141673">
    <property type="entry name" value="MOSC N-terminal domain-like"/>
    <property type="match status" value="1"/>
</dbReference>
<dbReference type="GO" id="GO:0030170">
    <property type="term" value="F:pyridoxal phosphate binding"/>
    <property type="evidence" value="ECO:0007669"/>
    <property type="project" value="InterPro"/>
</dbReference>
<evidence type="ECO:0000256" key="1">
    <source>
        <dbReference type="SAM" id="MobiDB-lite"/>
    </source>
</evidence>
<sequence length="497" mass="54622">MKITQLYVYPIKALRPIPLQHAQLTPQGIKYDRTFMLYHIKTKPSDGSTELKKMQLSSYPSCALFEQTILSREDGSKEVLVKWHAPASVPVGVEGGEGGEEGLEQAEREKQKRLEAETITVSLDPPPRIEELERLEVDLHGSPTTCYKVGEEYDRWFSERFGFQVVFVYLGDGKRQILGTSLLPPPSASRTSTHNSTASSRRQSGQSTPQQQQQPPQQPGTSTGSSWLSTLTSLTSWFPTVPISVPGYIAIQSDHKDHHHEEEESKPWITFTDVAPLLITSESSLSNLSARLAPEPTTTSPSSPQSSKPKAEVPMYKLRPNLVLDGAGEEAWAEDYWGELVITSSSPSPPSSPPSPVSSPSPSSSVSSPPSKKTKTKTKLHLTGNCARCTSLNVDYDTGKPAKGEMGTVLKKLMKDRRVDPGMKWSPVFGRYAFVGGTESFGEEEGDGEGGQLGQEEGEGGEREGEGEEEKEVWVSVGDEVVVTKRNEERTVMDWPF</sequence>
<dbReference type="InterPro" id="IPR005303">
    <property type="entry name" value="MOCOS_middle"/>
</dbReference>
<organism evidence="3 4">
    <name type="scientific">Sordaria brevicollis</name>
    <dbReference type="NCBI Taxonomy" id="83679"/>
    <lineage>
        <taxon>Eukaryota</taxon>
        <taxon>Fungi</taxon>
        <taxon>Dikarya</taxon>
        <taxon>Ascomycota</taxon>
        <taxon>Pezizomycotina</taxon>
        <taxon>Sordariomycetes</taxon>
        <taxon>Sordariomycetidae</taxon>
        <taxon>Sordariales</taxon>
        <taxon>Sordariaceae</taxon>
        <taxon>Sordaria</taxon>
    </lineage>
</organism>
<dbReference type="PROSITE" id="PS51340">
    <property type="entry name" value="MOSC"/>
    <property type="match status" value="1"/>
</dbReference>
<dbReference type="Pfam" id="PF03476">
    <property type="entry name" value="MOSC_N"/>
    <property type="match status" value="1"/>
</dbReference>
<dbReference type="InterPro" id="IPR005302">
    <property type="entry name" value="MoCF_Sase_C"/>
</dbReference>
<feature type="compositionally biased region" description="Pro residues" evidence="1">
    <location>
        <begin position="347"/>
        <end position="359"/>
    </location>
</feature>
<evidence type="ECO:0000259" key="2">
    <source>
        <dbReference type="PROSITE" id="PS51340"/>
    </source>
</evidence>
<keyword evidence="4" id="KW-1185">Reference proteome</keyword>
<reference evidence="3" key="2">
    <citation type="submission" date="2023-07" db="EMBL/GenBank/DDBJ databases">
        <authorList>
            <consortium name="Lawrence Berkeley National Laboratory"/>
            <person name="Haridas S."/>
            <person name="Hensen N."/>
            <person name="Bonometti L."/>
            <person name="Westerberg I."/>
            <person name="Brannstrom I.O."/>
            <person name="Guillou S."/>
            <person name="Cros-Aarteil S."/>
            <person name="Calhoun S."/>
            <person name="Kuo A."/>
            <person name="Mondo S."/>
            <person name="Pangilinan J."/>
            <person name="Riley R."/>
            <person name="LaButti K."/>
            <person name="Andreopoulos B."/>
            <person name="Lipzen A."/>
            <person name="Chen C."/>
            <person name="Yanf M."/>
            <person name="Daum C."/>
            <person name="Ng V."/>
            <person name="Clum A."/>
            <person name="Steindorff A."/>
            <person name="Ohm R."/>
            <person name="Martin F."/>
            <person name="Silar P."/>
            <person name="Natvig D."/>
            <person name="Lalanne C."/>
            <person name="Gautier V."/>
            <person name="Ament-velasquez S.L."/>
            <person name="Kruys A."/>
            <person name="Hutchinson M.I."/>
            <person name="Powell A.J."/>
            <person name="Barry K."/>
            <person name="Miller A.N."/>
            <person name="Grigoriev I.V."/>
            <person name="Debuchy R."/>
            <person name="Gladieux P."/>
            <person name="Thoren M.H."/>
            <person name="Johannesson H."/>
        </authorList>
    </citation>
    <scope>NUCLEOTIDE SEQUENCE</scope>
    <source>
        <strain evidence="3">FGSC 1904</strain>
    </source>
</reference>
<feature type="region of interest" description="Disordered" evidence="1">
    <location>
        <begin position="181"/>
        <end position="226"/>
    </location>
</feature>
<evidence type="ECO:0000313" key="4">
    <source>
        <dbReference type="Proteomes" id="UP001281003"/>
    </source>
</evidence>
<dbReference type="GO" id="GO:0003824">
    <property type="term" value="F:catalytic activity"/>
    <property type="evidence" value="ECO:0007669"/>
    <property type="project" value="InterPro"/>
</dbReference>
<name>A0AAE0U0A3_SORBR</name>
<feature type="compositionally biased region" description="Low complexity" evidence="1">
    <location>
        <begin position="360"/>
        <end position="371"/>
    </location>
</feature>
<reference evidence="3" key="1">
    <citation type="journal article" date="2023" name="Mol. Phylogenet. Evol.">
        <title>Genome-scale phylogeny and comparative genomics of the fungal order Sordariales.</title>
        <authorList>
            <person name="Hensen N."/>
            <person name="Bonometti L."/>
            <person name="Westerberg I."/>
            <person name="Brannstrom I.O."/>
            <person name="Guillou S."/>
            <person name="Cros-Aarteil S."/>
            <person name="Calhoun S."/>
            <person name="Haridas S."/>
            <person name="Kuo A."/>
            <person name="Mondo S."/>
            <person name="Pangilinan J."/>
            <person name="Riley R."/>
            <person name="LaButti K."/>
            <person name="Andreopoulos B."/>
            <person name="Lipzen A."/>
            <person name="Chen C."/>
            <person name="Yan M."/>
            <person name="Daum C."/>
            <person name="Ng V."/>
            <person name="Clum A."/>
            <person name="Steindorff A."/>
            <person name="Ohm R.A."/>
            <person name="Martin F."/>
            <person name="Silar P."/>
            <person name="Natvig D.O."/>
            <person name="Lalanne C."/>
            <person name="Gautier V."/>
            <person name="Ament-Velasquez S.L."/>
            <person name="Kruys A."/>
            <person name="Hutchinson M.I."/>
            <person name="Powell A.J."/>
            <person name="Barry K."/>
            <person name="Miller A.N."/>
            <person name="Grigoriev I.V."/>
            <person name="Debuchy R."/>
            <person name="Gladieux P."/>
            <person name="Hiltunen Thoren M."/>
            <person name="Johannesson H."/>
        </authorList>
    </citation>
    <scope>NUCLEOTIDE SEQUENCE</scope>
    <source>
        <strain evidence="3">FGSC 1904</strain>
    </source>
</reference>